<feature type="region of interest" description="Disordered" evidence="1">
    <location>
        <begin position="334"/>
        <end position="361"/>
    </location>
</feature>
<comment type="caution">
    <text evidence="2">The sequence shown here is derived from an EMBL/GenBank/DDBJ whole genome shotgun (WGS) entry which is preliminary data.</text>
</comment>
<gene>
    <name evidence="2" type="ORF">B0T11DRAFT_46288</name>
</gene>
<name>A0A8K0TJJ3_9PEZI</name>
<keyword evidence="3" id="KW-1185">Reference proteome</keyword>
<protein>
    <submittedName>
        <fullName evidence="2">Uncharacterized protein</fullName>
    </submittedName>
</protein>
<reference evidence="2" key="1">
    <citation type="journal article" date="2021" name="Nat. Commun.">
        <title>Genetic determinants of endophytism in the Arabidopsis root mycobiome.</title>
        <authorList>
            <person name="Mesny F."/>
            <person name="Miyauchi S."/>
            <person name="Thiergart T."/>
            <person name="Pickel B."/>
            <person name="Atanasova L."/>
            <person name="Karlsson M."/>
            <person name="Huettel B."/>
            <person name="Barry K.W."/>
            <person name="Haridas S."/>
            <person name="Chen C."/>
            <person name="Bauer D."/>
            <person name="Andreopoulos W."/>
            <person name="Pangilinan J."/>
            <person name="LaButti K."/>
            <person name="Riley R."/>
            <person name="Lipzen A."/>
            <person name="Clum A."/>
            <person name="Drula E."/>
            <person name="Henrissat B."/>
            <person name="Kohler A."/>
            <person name="Grigoriev I.V."/>
            <person name="Martin F.M."/>
            <person name="Hacquard S."/>
        </authorList>
    </citation>
    <scope>NUCLEOTIDE SEQUENCE</scope>
    <source>
        <strain evidence="2">MPI-CAGE-AT-0016</strain>
    </source>
</reference>
<organism evidence="2 3">
    <name type="scientific">Plectosphaerella cucumerina</name>
    <dbReference type="NCBI Taxonomy" id="40658"/>
    <lineage>
        <taxon>Eukaryota</taxon>
        <taxon>Fungi</taxon>
        <taxon>Dikarya</taxon>
        <taxon>Ascomycota</taxon>
        <taxon>Pezizomycotina</taxon>
        <taxon>Sordariomycetes</taxon>
        <taxon>Hypocreomycetidae</taxon>
        <taxon>Glomerellales</taxon>
        <taxon>Plectosphaerellaceae</taxon>
        <taxon>Plectosphaerella</taxon>
    </lineage>
</organism>
<feature type="compositionally biased region" description="Polar residues" evidence="1">
    <location>
        <begin position="265"/>
        <end position="278"/>
    </location>
</feature>
<feature type="region of interest" description="Disordered" evidence="1">
    <location>
        <begin position="1"/>
        <end position="49"/>
    </location>
</feature>
<proteinExistence type="predicted"/>
<sequence>MNTEEDTLLQRQGRNLDNSRSIKSTDPIRDSFVPLSPHRTHSLSPRRAARQSVHINMDLTEYQVDRLTNAFSSGVGSPLRDKARASTTDGLSSSGMTRSSLVASTNSTGHTHGTSHSRLKSHKDLERLDEMDAAGHDAGNLRHRRQDTSDLAEHRSPDAMRSDTLARRRNVATPNDINVEDSRKYGTYVHRANTVPASSHPLTYDLRKSSPLDEDMSSLYSQDASNITSHGSPVYLGGDTVSQKIENVMYTYKGWASPEKAARMPSTQPRASSPSRNNARPRDQSPVRGTRARARTQVLKNAEVAPAAYSPLTTYFAFEGVPVQKVGGKTMIGHQGWLERPGDDDPTPSDQQKKDFSPKKLGLLDSIKRMAKDMTPSKNSRRSRDTDKVPRVPRIVISLNPREQSLLYCELEFHVSNALHAYITNELNHGRLDPNKLKKIADGWGQKGRPKVVGFRYDLETQLDLLDLHIEDFRFFGRRQGNPVEIAGLLHAMKVNARAMRVRTFCQPDSVIAKQLVDSQSLFNTVGCSEGQQIALAEIAQFFKVIVERERHYRDRLRRSDEKTDQAGRGNEVHPGTRWELRPDDDPTPEGTFDVFGSMARSDQEDQKKFARSQGQRCERYSD</sequence>
<feature type="compositionally biased region" description="Polar residues" evidence="1">
    <location>
        <begin position="8"/>
        <end position="24"/>
    </location>
</feature>
<evidence type="ECO:0000256" key="1">
    <source>
        <dbReference type="SAM" id="MobiDB-lite"/>
    </source>
</evidence>
<dbReference type="EMBL" id="JAGPXD010000002">
    <property type="protein sequence ID" value="KAH7366701.1"/>
    <property type="molecule type" value="Genomic_DNA"/>
</dbReference>
<feature type="compositionally biased region" description="Basic and acidic residues" evidence="1">
    <location>
        <begin position="146"/>
        <end position="166"/>
    </location>
</feature>
<feature type="compositionally biased region" description="Polar residues" evidence="1">
    <location>
        <begin position="85"/>
        <end position="103"/>
    </location>
</feature>
<feature type="region of interest" description="Disordered" evidence="1">
    <location>
        <begin position="370"/>
        <end position="389"/>
    </location>
</feature>
<dbReference type="Proteomes" id="UP000813385">
    <property type="component" value="Unassembled WGS sequence"/>
</dbReference>
<feature type="region of interest" description="Disordered" evidence="1">
    <location>
        <begin position="259"/>
        <end position="293"/>
    </location>
</feature>
<dbReference type="AlphaFoldDB" id="A0A8K0TJJ3"/>
<dbReference type="OrthoDB" id="5229017at2759"/>
<evidence type="ECO:0000313" key="2">
    <source>
        <dbReference type="EMBL" id="KAH7366701.1"/>
    </source>
</evidence>
<feature type="region of interest" description="Disordered" evidence="1">
    <location>
        <begin position="133"/>
        <end position="176"/>
    </location>
</feature>
<evidence type="ECO:0000313" key="3">
    <source>
        <dbReference type="Proteomes" id="UP000813385"/>
    </source>
</evidence>
<feature type="region of interest" description="Disordered" evidence="1">
    <location>
        <begin position="72"/>
        <end position="121"/>
    </location>
</feature>
<accession>A0A8K0TJJ3</accession>
<feature type="region of interest" description="Disordered" evidence="1">
    <location>
        <begin position="556"/>
        <end position="623"/>
    </location>
</feature>
<feature type="compositionally biased region" description="Basic and acidic residues" evidence="1">
    <location>
        <begin position="556"/>
        <end position="585"/>
    </location>
</feature>